<evidence type="ECO:0000256" key="1">
    <source>
        <dbReference type="SAM" id="Phobius"/>
    </source>
</evidence>
<proteinExistence type="predicted"/>
<sequence>MDVFRSRRVRLHDLCSLSRSLVLRALYVQLPTLNVDITMFAPSFALMTWPFLSFTSALLFKVVSLSTSL</sequence>
<reference evidence="2" key="1">
    <citation type="submission" date="2020-11" db="EMBL/GenBank/DDBJ databases">
        <authorList>
            <consortium name="DOE Joint Genome Institute"/>
            <person name="Ahrendt S."/>
            <person name="Riley R."/>
            <person name="Andreopoulos W."/>
            <person name="Labutti K."/>
            <person name="Pangilinan J."/>
            <person name="Ruiz-Duenas F.J."/>
            <person name="Barrasa J.M."/>
            <person name="Sanchez-Garcia M."/>
            <person name="Camarero S."/>
            <person name="Miyauchi S."/>
            <person name="Serrano A."/>
            <person name="Linde D."/>
            <person name="Babiker R."/>
            <person name="Drula E."/>
            <person name="Ayuso-Fernandez I."/>
            <person name="Pacheco R."/>
            <person name="Padilla G."/>
            <person name="Ferreira P."/>
            <person name="Barriuso J."/>
            <person name="Kellner H."/>
            <person name="Castanera R."/>
            <person name="Alfaro M."/>
            <person name="Ramirez L."/>
            <person name="Pisabarro A.G."/>
            <person name="Kuo A."/>
            <person name="Tritt A."/>
            <person name="Lipzen A."/>
            <person name="He G."/>
            <person name="Yan M."/>
            <person name="Ng V."/>
            <person name="Cullen D."/>
            <person name="Martin F."/>
            <person name="Rosso M.-N."/>
            <person name="Henrissat B."/>
            <person name="Hibbett D."/>
            <person name="Martinez A.T."/>
            <person name="Grigoriev I.V."/>
        </authorList>
    </citation>
    <scope>NUCLEOTIDE SEQUENCE</scope>
    <source>
        <strain evidence="2">CIRM-BRFM 674</strain>
    </source>
</reference>
<dbReference type="AlphaFoldDB" id="A0A9P5YLG7"/>
<keyword evidence="1" id="KW-0812">Transmembrane</keyword>
<keyword evidence="1" id="KW-0472">Membrane</keyword>
<evidence type="ECO:0000313" key="2">
    <source>
        <dbReference type="EMBL" id="KAF9471484.1"/>
    </source>
</evidence>
<accession>A0A9P5YLG7</accession>
<protein>
    <submittedName>
        <fullName evidence="2">Uncharacterized protein</fullName>
    </submittedName>
</protein>
<dbReference type="EMBL" id="MU155678">
    <property type="protein sequence ID" value="KAF9471484.1"/>
    <property type="molecule type" value="Genomic_DNA"/>
</dbReference>
<evidence type="ECO:0000313" key="3">
    <source>
        <dbReference type="Proteomes" id="UP000807469"/>
    </source>
</evidence>
<gene>
    <name evidence="2" type="ORF">BDN70DRAFT_568307</name>
</gene>
<keyword evidence="1" id="KW-1133">Transmembrane helix</keyword>
<keyword evidence="3" id="KW-1185">Reference proteome</keyword>
<name>A0A9P5YLG7_9AGAR</name>
<organism evidence="2 3">
    <name type="scientific">Pholiota conissans</name>
    <dbReference type="NCBI Taxonomy" id="109636"/>
    <lineage>
        <taxon>Eukaryota</taxon>
        <taxon>Fungi</taxon>
        <taxon>Dikarya</taxon>
        <taxon>Basidiomycota</taxon>
        <taxon>Agaricomycotina</taxon>
        <taxon>Agaricomycetes</taxon>
        <taxon>Agaricomycetidae</taxon>
        <taxon>Agaricales</taxon>
        <taxon>Agaricineae</taxon>
        <taxon>Strophariaceae</taxon>
        <taxon>Pholiota</taxon>
    </lineage>
</organism>
<feature type="transmembrane region" description="Helical" evidence="1">
    <location>
        <begin position="47"/>
        <end position="65"/>
    </location>
</feature>
<dbReference type="Proteomes" id="UP000807469">
    <property type="component" value="Unassembled WGS sequence"/>
</dbReference>
<comment type="caution">
    <text evidence="2">The sequence shown here is derived from an EMBL/GenBank/DDBJ whole genome shotgun (WGS) entry which is preliminary data.</text>
</comment>